<protein>
    <recommendedName>
        <fullName evidence="4">peroxidase</fullName>
        <ecNumber evidence="4">1.11.1.7</ecNumber>
    </recommendedName>
</protein>
<reference evidence="13 14" key="1">
    <citation type="submission" date="2020-09" db="EMBL/GenBank/DDBJ databases">
        <title>De no assembly of potato wild relative species, Solanum commersonii.</title>
        <authorList>
            <person name="Cho K."/>
        </authorList>
    </citation>
    <scope>NUCLEOTIDE SEQUENCE [LARGE SCALE GENOMIC DNA]</scope>
    <source>
        <strain evidence="13">LZ3.2</strain>
        <tissue evidence="13">Leaf</tissue>
    </source>
</reference>
<evidence type="ECO:0000256" key="4">
    <source>
        <dbReference type="ARBA" id="ARBA00012313"/>
    </source>
</evidence>
<dbReference type="PANTHER" id="PTHR31517">
    <property type="match status" value="1"/>
</dbReference>
<organism evidence="13 14">
    <name type="scientific">Solanum commersonii</name>
    <name type="common">Commerson's wild potato</name>
    <name type="synonym">Commerson's nightshade</name>
    <dbReference type="NCBI Taxonomy" id="4109"/>
    <lineage>
        <taxon>Eukaryota</taxon>
        <taxon>Viridiplantae</taxon>
        <taxon>Streptophyta</taxon>
        <taxon>Embryophyta</taxon>
        <taxon>Tracheophyta</taxon>
        <taxon>Spermatophyta</taxon>
        <taxon>Magnoliopsida</taxon>
        <taxon>eudicotyledons</taxon>
        <taxon>Gunneridae</taxon>
        <taxon>Pentapetalae</taxon>
        <taxon>asterids</taxon>
        <taxon>lamiids</taxon>
        <taxon>Solanales</taxon>
        <taxon>Solanaceae</taxon>
        <taxon>Solanoideae</taxon>
        <taxon>Solaneae</taxon>
        <taxon>Solanum</taxon>
    </lineage>
</organism>
<evidence type="ECO:0000256" key="5">
    <source>
        <dbReference type="ARBA" id="ARBA00022559"/>
    </source>
</evidence>
<dbReference type="PANTHER" id="PTHR31517:SF17">
    <property type="entry name" value="PEROXIDASE 6"/>
    <property type="match status" value="1"/>
</dbReference>
<evidence type="ECO:0000256" key="2">
    <source>
        <dbReference type="ARBA" id="ARBA00001913"/>
    </source>
</evidence>
<evidence type="ECO:0000256" key="6">
    <source>
        <dbReference type="ARBA" id="ARBA00022617"/>
    </source>
</evidence>
<keyword evidence="14" id="KW-1185">Reference proteome</keyword>
<dbReference type="PROSITE" id="PS50873">
    <property type="entry name" value="PEROXIDASE_4"/>
    <property type="match status" value="1"/>
</dbReference>
<comment type="similarity">
    <text evidence="10">Belongs to the peroxidase family.</text>
</comment>
<keyword evidence="8" id="KW-0560">Oxidoreductase</keyword>
<keyword evidence="9" id="KW-0408">Iron</keyword>
<proteinExistence type="inferred from homology"/>
<dbReference type="GO" id="GO:0006979">
    <property type="term" value="P:response to oxidative stress"/>
    <property type="evidence" value="ECO:0007669"/>
    <property type="project" value="InterPro"/>
</dbReference>
<dbReference type="InterPro" id="IPR010255">
    <property type="entry name" value="Haem_peroxidase_sf"/>
</dbReference>
<evidence type="ECO:0000256" key="1">
    <source>
        <dbReference type="ARBA" id="ARBA00000189"/>
    </source>
</evidence>
<dbReference type="Proteomes" id="UP000824120">
    <property type="component" value="Chromosome 5"/>
</dbReference>
<keyword evidence="7" id="KW-0479">Metal-binding</keyword>
<comment type="catalytic activity">
    <reaction evidence="1">
        <text>2 a phenolic donor + H2O2 = 2 a phenolic radical donor + 2 H2O</text>
        <dbReference type="Rhea" id="RHEA:56136"/>
        <dbReference type="ChEBI" id="CHEBI:15377"/>
        <dbReference type="ChEBI" id="CHEBI:16240"/>
        <dbReference type="ChEBI" id="CHEBI:139520"/>
        <dbReference type="ChEBI" id="CHEBI:139521"/>
        <dbReference type="EC" id="1.11.1.7"/>
    </reaction>
</comment>
<evidence type="ECO:0000256" key="7">
    <source>
        <dbReference type="ARBA" id="ARBA00022723"/>
    </source>
</evidence>
<dbReference type="GO" id="GO:0046872">
    <property type="term" value="F:metal ion binding"/>
    <property type="evidence" value="ECO:0007669"/>
    <property type="project" value="UniProtKB-KW"/>
</dbReference>
<evidence type="ECO:0000256" key="8">
    <source>
        <dbReference type="ARBA" id="ARBA00023002"/>
    </source>
</evidence>
<evidence type="ECO:0000256" key="3">
    <source>
        <dbReference type="ARBA" id="ARBA00001970"/>
    </source>
</evidence>
<dbReference type="Pfam" id="PF00141">
    <property type="entry name" value="peroxidase"/>
    <property type="match status" value="1"/>
</dbReference>
<feature type="compositionally biased region" description="Basic and acidic residues" evidence="11">
    <location>
        <begin position="57"/>
        <end position="79"/>
    </location>
</feature>
<comment type="cofactor">
    <cofactor evidence="2">
        <name>Ca(2+)</name>
        <dbReference type="ChEBI" id="CHEBI:29108"/>
    </cofactor>
</comment>
<evidence type="ECO:0000313" key="14">
    <source>
        <dbReference type="Proteomes" id="UP000824120"/>
    </source>
</evidence>
<dbReference type="GO" id="GO:0140825">
    <property type="term" value="F:lactoperoxidase activity"/>
    <property type="evidence" value="ECO:0007669"/>
    <property type="project" value="UniProtKB-EC"/>
</dbReference>
<dbReference type="SUPFAM" id="SSF48113">
    <property type="entry name" value="Heme-dependent peroxidases"/>
    <property type="match status" value="1"/>
</dbReference>
<dbReference type="EC" id="1.11.1.7" evidence="4"/>
<comment type="caution">
    <text evidence="13">The sequence shown here is derived from an EMBL/GenBank/DDBJ whole genome shotgun (WGS) entry which is preliminary data.</text>
</comment>
<dbReference type="AlphaFoldDB" id="A0A9J5YZ21"/>
<evidence type="ECO:0000256" key="10">
    <source>
        <dbReference type="RuleBase" id="RU004241"/>
    </source>
</evidence>
<evidence type="ECO:0000313" key="13">
    <source>
        <dbReference type="EMBL" id="KAG5604340.1"/>
    </source>
</evidence>
<name>A0A9J5YZ21_SOLCO</name>
<evidence type="ECO:0000256" key="9">
    <source>
        <dbReference type="ARBA" id="ARBA00023004"/>
    </source>
</evidence>
<keyword evidence="5" id="KW-0575">Peroxidase</keyword>
<feature type="domain" description="Plant heme peroxidase family profile" evidence="12">
    <location>
        <begin position="114"/>
        <end position="162"/>
    </location>
</feature>
<dbReference type="InterPro" id="IPR000823">
    <property type="entry name" value="Peroxidase_pln"/>
</dbReference>
<feature type="region of interest" description="Disordered" evidence="11">
    <location>
        <begin position="57"/>
        <end position="87"/>
    </location>
</feature>
<dbReference type="Gene3D" id="1.10.520.10">
    <property type="match status" value="1"/>
</dbReference>
<keyword evidence="6" id="KW-0349">Heme</keyword>
<evidence type="ECO:0000256" key="11">
    <source>
        <dbReference type="SAM" id="MobiDB-lite"/>
    </source>
</evidence>
<dbReference type="EMBL" id="JACXVP010000005">
    <property type="protein sequence ID" value="KAG5604340.1"/>
    <property type="molecule type" value="Genomic_DNA"/>
</dbReference>
<dbReference type="InterPro" id="IPR002016">
    <property type="entry name" value="Haem_peroxidase"/>
</dbReference>
<accession>A0A9J5YZ21</accession>
<gene>
    <name evidence="13" type="ORF">H5410_025832</name>
</gene>
<evidence type="ECO:0000259" key="12">
    <source>
        <dbReference type="PROSITE" id="PS50873"/>
    </source>
</evidence>
<feature type="region of interest" description="Disordered" evidence="11">
    <location>
        <begin position="1"/>
        <end position="24"/>
    </location>
</feature>
<feature type="compositionally biased region" description="Basic and acidic residues" evidence="11">
    <location>
        <begin position="7"/>
        <end position="20"/>
    </location>
</feature>
<comment type="cofactor">
    <cofactor evidence="3">
        <name>heme b</name>
        <dbReference type="ChEBI" id="CHEBI:60344"/>
    </cofactor>
</comment>
<sequence>MVVVEAGGREEGGDNNDGKERKKKKVMMIMEEEADGCSDGGRESRKNLNHKKWVAKEASKLSRDVESQRVRSGGRHESHTYPVSIAADLENPSSEKFTLGDPSVTRISTSPLGDAYDVVTRAKTALELQCPGIVSCADILAIAIRDLITMVGGPFYKTSPRR</sequence>
<dbReference type="PRINTS" id="PR00461">
    <property type="entry name" value="PLPEROXIDASE"/>
</dbReference>
<dbReference type="GO" id="GO:0020037">
    <property type="term" value="F:heme binding"/>
    <property type="evidence" value="ECO:0007669"/>
    <property type="project" value="InterPro"/>
</dbReference>